<protein>
    <submittedName>
        <fullName evidence="1">Uncharacterized protein</fullName>
    </submittedName>
</protein>
<sequence length="53" mass="5633">MGIRSYLLDGRGFPSDLAYRALFWVSIPILKAVPENKIPASTIPSGGMPGTIG</sequence>
<organism evidence="1 2">
    <name type="scientific">Leptospira borgpetersenii serovar Javanica str. UI 09931</name>
    <dbReference type="NCBI Taxonomy" id="1049767"/>
    <lineage>
        <taxon>Bacteria</taxon>
        <taxon>Pseudomonadati</taxon>
        <taxon>Spirochaetota</taxon>
        <taxon>Spirochaetia</taxon>
        <taxon>Leptospirales</taxon>
        <taxon>Leptospiraceae</taxon>
        <taxon>Leptospira</taxon>
    </lineage>
</organism>
<dbReference type="EMBL" id="AHNP02000007">
    <property type="protein sequence ID" value="EPG57391.1"/>
    <property type="molecule type" value="Genomic_DNA"/>
</dbReference>
<dbReference type="AlphaFoldDB" id="A0AAV3JBD2"/>
<name>A0AAV3JBD2_LEPBO</name>
<evidence type="ECO:0000313" key="2">
    <source>
        <dbReference type="Proteomes" id="UP000014570"/>
    </source>
</evidence>
<dbReference type="Proteomes" id="UP000014570">
    <property type="component" value="Unassembled WGS sequence"/>
</dbReference>
<gene>
    <name evidence="1" type="ORF">LEP1GSC103_2315</name>
</gene>
<accession>A0AAV3JBD2</accession>
<evidence type="ECO:0000313" key="1">
    <source>
        <dbReference type="EMBL" id="EPG57391.1"/>
    </source>
</evidence>
<dbReference type="GeneID" id="61175804"/>
<proteinExistence type="predicted"/>
<dbReference type="RefSeq" id="WP_002723368.1">
    <property type="nucleotide sequence ID" value="NZ_AHNP02000007.1"/>
</dbReference>
<comment type="caution">
    <text evidence="1">The sequence shown here is derived from an EMBL/GenBank/DDBJ whole genome shotgun (WGS) entry which is preliminary data.</text>
</comment>
<reference evidence="1 2" key="1">
    <citation type="submission" date="2013-04" db="EMBL/GenBank/DDBJ databases">
        <authorList>
            <person name="Harkins D.M."/>
            <person name="Durkin A.S."/>
            <person name="Brinkac L.M."/>
            <person name="Haft D.H."/>
            <person name="Selengut J.D."/>
            <person name="Sanka R."/>
            <person name="DePew J."/>
            <person name="Purushe J."/>
            <person name="Chanthongthip A."/>
            <person name="Lattana O."/>
            <person name="Phetsouvanh R."/>
            <person name="Newton P.N."/>
            <person name="Vinetz J.M."/>
            <person name="Sutton G.G."/>
            <person name="Nierman W.C."/>
            <person name="Fouts D.E."/>
        </authorList>
    </citation>
    <scope>NUCLEOTIDE SEQUENCE [LARGE SCALE GENOMIC DNA]</scope>
    <source>
        <strain evidence="1 2">UI 09931</strain>
    </source>
</reference>